<gene>
    <name evidence="1" type="ORF">ACOLOM_LOCUS14400</name>
</gene>
<evidence type="ECO:0000313" key="2">
    <source>
        <dbReference type="Proteomes" id="UP000789525"/>
    </source>
</evidence>
<feature type="non-terminal residue" evidence="1">
    <location>
        <position position="56"/>
    </location>
</feature>
<accession>A0ACA9R9Z7</accession>
<proteinExistence type="predicted"/>
<sequence>MDSKTNNTRHQQLARMGSRIAPYPHIKEEWFHKAQQPFSITEISKAIKTSNNASAP</sequence>
<dbReference type="Proteomes" id="UP000789525">
    <property type="component" value="Unassembled WGS sequence"/>
</dbReference>
<reference evidence="1" key="1">
    <citation type="submission" date="2021-06" db="EMBL/GenBank/DDBJ databases">
        <authorList>
            <person name="Kallberg Y."/>
            <person name="Tangrot J."/>
            <person name="Rosling A."/>
        </authorList>
    </citation>
    <scope>NUCLEOTIDE SEQUENCE</scope>
    <source>
        <strain evidence="1">CL356</strain>
    </source>
</reference>
<dbReference type="EMBL" id="CAJVPT010073405">
    <property type="protein sequence ID" value="CAG8782912.1"/>
    <property type="molecule type" value="Genomic_DNA"/>
</dbReference>
<comment type="caution">
    <text evidence="1">The sequence shown here is derived from an EMBL/GenBank/DDBJ whole genome shotgun (WGS) entry which is preliminary data.</text>
</comment>
<evidence type="ECO:0000313" key="1">
    <source>
        <dbReference type="EMBL" id="CAG8782912.1"/>
    </source>
</evidence>
<name>A0ACA9R9Z7_9GLOM</name>
<organism evidence="1 2">
    <name type="scientific">Acaulospora colombiana</name>
    <dbReference type="NCBI Taxonomy" id="27376"/>
    <lineage>
        <taxon>Eukaryota</taxon>
        <taxon>Fungi</taxon>
        <taxon>Fungi incertae sedis</taxon>
        <taxon>Mucoromycota</taxon>
        <taxon>Glomeromycotina</taxon>
        <taxon>Glomeromycetes</taxon>
        <taxon>Diversisporales</taxon>
        <taxon>Acaulosporaceae</taxon>
        <taxon>Acaulospora</taxon>
    </lineage>
</organism>
<keyword evidence="2" id="KW-1185">Reference proteome</keyword>
<protein>
    <submittedName>
        <fullName evidence="1">14848_t:CDS:1</fullName>
    </submittedName>
</protein>